<evidence type="ECO:0000313" key="4">
    <source>
        <dbReference type="Proteomes" id="UP000593564"/>
    </source>
</evidence>
<dbReference type="PANTHER" id="PTHR24177">
    <property type="entry name" value="CASKIN"/>
    <property type="match status" value="1"/>
</dbReference>
<sequence>MEGRTPRMLFTEEHKGLVRAGERWMKDTASSCMLVVALVTTVMFAAIFTVLGGNNSIGIPNFLQAKTFMLFAISDTFSLFSSVIAILMFLSILTSCYA</sequence>
<accession>A0A7J7GYX7</accession>
<evidence type="ECO:0000313" key="3">
    <source>
        <dbReference type="EMBL" id="KAF5944638.1"/>
    </source>
</evidence>
<comment type="caution">
    <text evidence="3">The sequence shown here is derived from an EMBL/GenBank/DDBJ whole genome shotgun (WGS) entry which is preliminary data.</text>
</comment>
<evidence type="ECO:0000256" key="1">
    <source>
        <dbReference type="SAM" id="Phobius"/>
    </source>
</evidence>
<keyword evidence="1" id="KW-1133">Transmembrane helix</keyword>
<keyword evidence="1" id="KW-0812">Transmembrane</keyword>
<reference evidence="3 4" key="2">
    <citation type="submission" date="2020-07" db="EMBL/GenBank/DDBJ databases">
        <title>Genome assembly of wild tea tree DASZ reveals pedigree and selection history of tea varieties.</title>
        <authorList>
            <person name="Zhang W."/>
        </authorList>
    </citation>
    <scope>NUCLEOTIDE SEQUENCE [LARGE SCALE GENOMIC DNA]</scope>
    <source>
        <strain evidence="4">cv. G240</strain>
        <tissue evidence="3">Leaf</tissue>
    </source>
</reference>
<name>A0A7J7GYX7_CAMSI</name>
<gene>
    <name evidence="3" type="ORF">HYC85_018715</name>
</gene>
<feature type="transmembrane region" description="Helical" evidence="1">
    <location>
        <begin position="32"/>
        <end position="51"/>
    </location>
</feature>
<dbReference type="AlphaFoldDB" id="A0A7J7GYX7"/>
<keyword evidence="1" id="KW-0472">Membrane</keyword>
<dbReference type="InterPro" id="IPR026961">
    <property type="entry name" value="PGG_dom"/>
</dbReference>
<proteinExistence type="predicted"/>
<dbReference type="PANTHER" id="PTHR24177:SF292">
    <property type="entry name" value="ANKYRIN REPEAT FAMILY PROTEIN-RELATED"/>
    <property type="match status" value="1"/>
</dbReference>
<dbReference type="Proteomes" id="UP000593564">
    <property type="component" value="Unassembled WGS sequence"/>
</dbReference>
<reference evidence="4" key="1">
    <citation type="journal article" date="2020" name="Nat. Commun.">
        <title>Genome assembly of wild tea tree DASZ reveals pedigree and selection history of tea varieties.</title>
        <authorList>
            <person name="Zhang W."/>
            <person name="Zhang Y."/>
            <person name="Qiu H."/>
            <person name="Guo Y."/>
            <person name="Wan H."/>
            <person name="Zhang X."/>
            <person name="Scossa F."/>
            <person name="Alseekh S."/>
            <person name="Zhang Q."/>
            <person name="Wang P."/>
            <person name="Xu L."/>
            <person name="Schmidt M.H."/>
            <person name="Jia X."/>
            <person name="Li D."/>
            <person name="Zhu A."/>
            <person name="Guo F."/>
            <person name="Chen W."/>
            <person name="Ni D."/>
            <person name="Usadel B."/>
            <person name="Fernie A.R."/>
            <person name="Wen W."/>
        </authorList>
    </citation>
    <scope>NUCLEOTIDE SEQUENCE [LARGE SCALE GENOMIC DNA]</scope>
    <source>
        <strain evidence="4">cv. G240</strain>
    </source>
</reference>
<dbReference type="GO" id="GO:0016020">
    <property type="term" value="C:membrane"/>
    <property type="evidence" value="ECO:0007669"/>
    <property type="project" value="TreeGrafter"/>
</dbReference>
<evidence type="ECO:0000259" key="2">
    <source>
        <dbReference type="Pfam" id="PF13962"/>
    </source>
</evidence>
<dbReference type="Pfam" id="PF13962">
    <property type="entry name" value="PGG"/>
    <property type="match status" value="1"/>
</dbReference>
<keyword evidence="4" id="KW-1185">Reference proteome</keyword>
<dbReference type="EMBL" id="JACBKZ010000008">
    <property type="protein sequence ID" value="KAF5944638.1"/>
    <property type="molecule type" value="Genomic_DNA"/>
</dbReference>
<organism evidence="3 4">
    <name type="scientific">Camellia sinensis</name>
    <name type="common">Tea plant</name>
    <name type="synonym">Thea sinensis</name>
    <dbReference type="NCBI Taxonomy" id="4442"/>
    <lineage>
        <taxon>Eukaryota</taxon>
        <taxon>Viridiplantae</taxon>
        <taxon>Streptophyta</taxon>
        <taxon>Embryophyta</taxon>
        <taxon>Tracheophyta</taxon>
        <taxon>Spermatophyta</taxon>
        <taxon>Magnoliopsida</taxon>
        <taxon>eudicotyledons</taxon>
        <taxon>Gunneridae</taxon>
        <taxon>Pentapetalae</taxon>
        <taxon>asterids</taxon>
        <taxon>Ericales</taxon>
        <taxon>Theaceae</taxon>
        <taxon>Camellia</taxon>
    </lineage>
</organism>
<feature type="transmembrane region" description="Helical" evidence="1">
    <location>
        <begin position="71"/>
        <end position="93"/>
    </location>
</feature>
<protein>
    <recommendedName>
        <fullName evidence="2">PGG domain-containing protein</fullName>
    </recommendedName>
</protein>
<feature type="domain" description="PGG" evidence="2">
    <location>
        <begin position="23"/>
        <end position="91"/>
    </location>
</feature>